<accession>A0ABQ5EQ51</accession>
<organism evidence="1 2">
    <name type="scientific">Tanacetum coccineum</name>
    <dbReference type="NCBI Taxonomy" id="301880"/>
    <lineage>
        <taxon>Eukaryota</taxon>
        <taxon>Viridiplantae</taxon>
        <taxon>Streptophyta</taxon>
        <taxon>Embryophyta</taxon>
        <taxon>Tracheophyta</taxon>
        <taxon>Spermatophyta</taxon>
        <taxon>Magnoliopsida</taxon>
        <taxon>eudicotyledons</taxon>
        <taxon>Gunneridae</taxon>
        <taxon>Pentapetalae</taxon>
        <taxon>asterids</taxon>
        <taxon>campanulids</taxon>
        <taxon>Asterales</taxon>
        <taxon>Asteraceae</taxon>
        <taxon>Asteroideae</taxon>
        <taxon>Anthemideae</taxon>
        <taxon>Anthemidinae</taxon>
        <taxon>Tanacetum</taxon>
    </lineage>
</organism>
<reference evidence="1" key="1">
    <citation type="journal article" date="2022" name="Int. J. Mol. Sci.">
        <title>Draft Genome of Tanacetum Coccineum: Genomic Comparison of Closely Related Tanacetum-Family Plants.</title>
        <authorList>
            <person name="Yamashiro T."/>
            <person name="Shiraishi A."/>
            <person name="Nakayama K."/>
            <person name="Satake H."/>
        </authorList>
    </citation>
    <scope>NUCLEOTIDE SEQUENCE</scope>
</reference>
<protein>
    <submittedName>
        <fullName evidence="1">Uncharacterized protein</fullName>
    </submittedName>
</protein>
<proteinExistence type="predicted"/>
<sequence>MRMSIRSWVTEWKGLQLLLLAKKQSRTVFLETAFASTSENEEMEITATINGRVKTITEASIRRHLKLEDSDGIPTLPNAEIFKQLALIGSKKTAWEQFSSNIATTIICLATNKTFNFSKMIFEGLEGCGEVNEVKSDRMWVVPDLAIKWFGKAVQ</sequence>
<evidence type="ECO:0000313" key="2">
    <source>
        <dbReference type="Proteomes" id="UP001151760"/>
    </source>
</evidence>
<reference evidence="1" key="2">
    <citation type="submission" date="2022-01" db="EMBL/GenBank/DDBJ databases">
        <authorList>
            <person name="Yamashiro T."/>
            <person name="Shiraishi A."/>
            <person name="Satake H."/>
            <person name="Nakayama K."/>
        </authorList>
    </citation>
    <scope>NUCLEOTIDE SEQUENCE</scope>
</reference>
<dbReference type="Proteomes" id="UP001151760">
    <property type="component" value="Unassembled WGS sequence"/>
</dbReference>
<name>A0ABQ5EQ51_9ASTR</name>
<keyword evidence="2" id="KW-1185">Reference proteome</keyword>
<dbReference type="EMBL" id="BQNB010016555">
    <property type="protein sequence ID" value="GJT53083.1"/>
    <property type="molecule type" value="Genomic_DNA"/>
</dbReference>
<comment type="caution">
    <text evidence="1">The sequence shown here is derived from an EMBL/GenBank/DDBJ whole genome shotgun (WGS) entry which is preliminary data.</text>
</comment>
<gene>
    <name evidence="1" type="ORF">Tco_0988137</name>
</gene>
<evidence type="ECO:0000313" key="1">
    <source>
        <dbReference type="EMBL" id="GJT53083.1"/>
    </source>
</evidence>